<protein>
    <submittedName>
        <fullName evidence="2">DUF4376 domain-containing protein</fullName>
    </submittedName>
</protein>
<evidence type="ECO:0000313" key="4">
    <source>
        <dbReference type="Proteomes" id="UP001359308"/>
    </source>
</evidence>
<dbReference type="EMBL" id="CP104311">
    <property type="protein sequence ID" value="WWF02927.1"/>
    <property type="molecule type" value="Genomic_DNA"/>
</dbReference>
<keyword evidence="4" id="KW-1185">Reference proteome</keyword>
<sequence length="123" mass="13636">MRYRATLPMPELRRLKQDQVNARRAELLAEGYEFEGATFATDPQSIANMTAVLAAIGAGVPLPEGFAWRDYANVNVPMDVETFKRFAGGLIGQVNRIYTQSWSKKDEIETSGTPASIDVDLKI</sequence>
<gene>
    <name evidence="3" type="ORF">N4J17_04730</name>
    <name evidence="2" type="ORF">N4J17_09605</name>
</gene>
<reference evidence="2 4" key="1">
    <citation type="submission" date="2022-09" db="EMBL/GenBank/DDBJ databases">
        <authorList>
            <person name="Giprobiosintez L."/>
        </authorList>
    </citation>
    <scope>NUCLEOTIDE SEQUENCE [LARGE SCALE GENOMIC DNA]</scope>
    <source>
        <strain evidence="2">VKPM-B-12549</strain>
        <strain evidence="4">VKPM-B-12549 (GBS-15)</strain>
    </source>
</reference>
<dbReference type="EMBL" id="CP104311">
    <property type="protein sequence ID" value="WWF00737.1"/>
    <property type="molecule type" value="Genomic_DNA"/>
</dbReference>
<dbReference type="Pfam" id="PF14301">
    <property type="entry name" value="DUF4376"/>
    <property type="match status" value="1"/>
</dbReference>
<feature type="domain" description="DUF4376" evidence="1">
    <location>
        <begin position="12"/>
        <end position="118"/>
    </location>
</feature>
<dbReference type="RefSeq" id="WP_198321722.1">
    <property type="nucleotide sequence ID" value="NZ_CP104311.1"/>
</dbReference>
<dbReference type="Proteomes" id="UP001359308">
    <property type="component" value="Chromosome"/>
</dbReference>
<dbReference type="InterPro" id="IPR025484">
    <property type="entry name" value="DUF4376"/>
</dbReference>
<proteinExistence type="predicted"/>
<organism evidence="2 4">
    <name type="scientific">Methylococcus capsulatus</name>
    <dbReference type="NCBI Taxonomy" id="414"/>
    <lineage>
        <taxon>Bacteria</taxon>
        <taxon>Pseudomonadati</taxon>
        <taxon>Pseudomonadota</taxon>
        <taxon>Gammaproteobacteria</taxon>
        <taxon>Methylococcales</taxon>
        <taxon>Methylococcaceae</taxon>
        <taxon>Methylococcus</taxon>
    </lineage>
</organism>
<evidence type="ECO:0000313" key="3">
    <source>
        <dbReference type="EMBL" id="WWF02927.1"/>
    </source>
</evidence>
<accession>A0ABZ2F383</accession>
<name>A0ABZ2F383_METCP</name>
<evidence type="ECO:0000313" key="2">
    <source>
        <dbReference type="EMBL" id="WWF00737.1"/>
    </source>
</evidence>
<evidence type="ECO:0000259" key="1">
    <source>
        <dbReference type="Pfam" id="PF14301"/>
    </source>
</evidence>